<evidence type="ECO:0000313" key="2">
    <source>
        <dbReference type="EnsemblPlants" id="QL07p002035:mrna:CDS:1"/>
    </source>
</evidence>
<dbReference type="Gramene" id="QL07p002035:mrna">
    <property type="protein sequence ID" value="QL07p002035:mrna:CDS:1"/>
    <property type="gene ID" value="QL07p002035"/>
</dbReference>
<sequence>MEEVSKEFFILLLLFNTTAAMMSLEHRKRRHLDAEPEPEMPSADDEEFAAWVAGCFSSTAAAAEEASTFNTTAVVSQGQEDAQAQEHIKRRLDAATDADAYTDEEFAAWIAYPTFPDEALSQILSDLPPLVEVCVGTF</sequence>
<dbReference type="AlphaFoldDB" id="A0A7N2R781"/>
<evidence type="ECO:0000313" key="3">
    <source>
        <dbReference type="Proteomes" id="UP000594261"/>
    </source>
</evidence>
<reference evidence="2 3" key="1">
    <citation type="journal article" date="2016" name="G3 (Bethesda)">
        <title>First Draft Assembly and Annotation of the Genome of a California Endemic Oak Quercus lobata Nee (Fagaceae).</title>
        <authorList>
            <person name="Sork V.L."/>
            <person name="Fitz-Gibbon S.T."/>
            <person name="Puiu D."/>
            <person name="Crepeau M."/>
            <person name="Gugger P.F."/>
            <person name="Sherman R."/>
            <person name="Stevens K."/>
            <person name="Langley C.H."/>
            <person name="Pellegrini M."/>
            <person name="Salzberg S.L."/>
        </authorList>
    </citation>
    <scope>NUCLEOTIDE SEQUENCE [LARGE SCALE GENOMIC DNA]</scope>
    <source>
        <strain evidence="2 3">cv. SW786</strain>
    </source>
</reference>
<organism evidence="2 3">
    <name type="scientific">Quercus lobata</name>
    <name type="common">Valley oak</name>
    <dbReference type="NCBI Taxonomy" id="97700"/>
    <lineage>
        <taxon>Eukaryota</taxon>
        <taxon>Viridiplantae</taxon>
        <taxon>Streptophyta</taxon>
        <taxon>Embryophyta</taxon>
        <taxon>Tracheophyta</taxon>
        <taxon>Spermatophyta</taxon>
        <taxon>Magnoliopsida</taxon>
        <taxon>eudicotyledons</taxon>
        <taxon>Gunneridae</taxon>
        <taxon>Pentapetalae</taxon>
        <taxon>rosids</taxon>
        <taxon>fabids</taxon>
        <taxon>Fagales</taxon>
        <taxon>Fagaceae</taxon>
        <taxon>Quercus</taxon>
    </lineage>
</organism>
<protein>
    <submittedName>
        <fullName evidence="2">Uncharacterized protein</fullName>
    </submittedName>
</protein>
<dbReference type="Proteomes" id="UP000594261">
    <property type="component" value="Chromosome 7"/>
</dbReference>
<proteinExistence type="predicted"/>
<evidence type="ECO:0000256" key="1">
    <source>
        <dbReference type="SAM" id="SignalP"/>
    </source>
</evidence>
<feature type="chain" id="PRO_5029632159" evidence="1">
    <location>
        <begin position="21"/>
        <end position="138"/>
    </location>
</feature>
<dbReference type="InParanoid" id="A0A7N2R781"/>
<name>A0A7N2R781_QUELO</name>
<dbReference type="EMBL" id="LRBV02000007">
    <property type="status" value="NOT_ANNOTATED_CDS"/>
    <property type="molecule type" value="Genomic_DNA"/>
</dbReference>
<keyword evidence="1" id="KW-0732">Signal</keyword>
<reference evidence="2" key="2">
    <citation type="submission" date="2021-01" db="UniProtKB">
        <authorList>
            <consortium name="EnsemblPlants"/>
        </authorList>
    </citation>
    <scope>IDENTIFICATION</scope>
</reference>
<keyword evidence="3" id="KW-1185">Reference proteome</keyword>
<feature type="signal peptide" evidence="1">
    <location>
        <begin position="1"/>
        <end position="20"/>
    </location>
</feature>
<dbReference type="EnsemblPlants" id="QL07p002035:mrna">
    <property type="protein sequence ID" value="QL07p002035:mrna:CDS:1"/>
    <property type="gene ID" value="QL07p002035"/>
</dbReference>
<accession>A0A7N2R781</accession>